<dbReference type="Pfam" id="PF13638">
    <property type="entry name" value="PIN_4"/>
    <property type="match status" value="1"/>
</dbReference>
<feature type="region of interest" description="Disordered" evidence="1">
    <location>
        <begin position="636"/>
        <end position="663"/>
    </location>
</feature>
<dbReference type="InParanoid" id="A0A4Q1BD12"/>
<reference evidence="3 4" key="1">
    <citation type="submission" date="2016-06" db="EMBL/GenBank/DDBJ databases">
        <title>Evolution of pathogenesis and genome organization in the Tremellales.</title>
        <authorList>
            <person name="Cuomo C."/>
            <person name="Litvintseva A."/>
            <person name="Heitman J."/>
            <person name="Chen Y."/>
            <person name="Sun S."/>
            <person name="Springer D."/>
            <person name="Dromer F."/>
            <person name="Young S."/>
            <person name="Zeng Q."/>
            <person name="Chapman S."/>
            <person name="Gujja S."/>
            <person name="Saif S."/>
            <person name="Birren B."/>
        </authorList>
    </citation>
    <scope>NUCLEOTIDE SEQUENCE [LARGE SCALE GENOMIC DNA]</scope>
    <source>
        <strain evidence="3 4">ATCC 28783</strain>
    </source>
</reference>
<dbReference type="Pfam" id="PF10373">
    <property type="entry name" value="EST1_DNA_bind"/>
    <property type="match status" value="1"/>
</dbReference>
<protein>
    <recommendedName>
        <fullName evidence="2">PIN domain-containing protein</fullName>
    </recommendedName>
</protein>
<evidence type="ECO:0000313" key="4">
    <source>
        <dbReference type="Proteomes" id="UP000289152"/>
    </source>
</evidence>
<dbReference type="STRING" id="5217.A0A4Q1BD12"/>
<evidence type="ECO:0000256" key="1">
    <source>
        <dbReference type="SAM" id="MobiDB-lite"/>
    </source>
</evidence>
<dbReference type="InterPro" id="IPR029060">
    <property type="entry name" value="PIN-like_dom_sf"/>
</dbReference>
<sequence>MGESIASPPSRPRRTGGLDLASQIVALQRRNAANPTLSTQRSPKPGPSQCFEEISPERFTSAGTSRNKPRRESVPDEYNRGSEKTTPKVLYDPSRPMRESPQPFIPDTPQSQIQSQVYGQRSREEVHGNQYRDEIYHHRRGEVREEKRRYPEGHRPKIEPSRQLFDPTLHDPLHFQSQSQAGPSRLLLRRPAASDRTPEEEADRLRESRRRREGSERGSLQSGKKKESDGRSKGSRSSEGSESLKDRERGKGKSDTGVKAILKDIHDRIKTLETELTEMHRKMSLDPEAGISVLLPSTRPLRSDDEATAWLNLVAKHKTLAELHRDFLQRVFDPLVPSSLQQLATRYNIPSRLWQVGFHMIHERLRHAWQASIMTGSSDTNMDALDLLTDLVYDAYKFYIELLDDTNLISLRGAWIESLGDLARYRMAIAKHLATENKRSNGKESTLTREKVEEMGNGLENNGGGSIGAAVAENWEVEDEVTWRITAREWYTSGITDKPGEGRLHHHLGLLSVGVVGEESRALHHFTKSLIVTHSFAGSRESMLPLFDTSSTLKQIDIPIMDMFVRLHGMLFTKIQLDDFSSSMSRFLQRLESSQRSGAERMSQVDWMIIASVNVASVLQYGSVDGIIRQALAQEGVERRRNQSGNTEEGEEGEEPFIDNPNIITTEDVSGDDHLEEDVSKHLNSKILKEEELSPPLTYAYAIDLTYQILLHTLSYPFIQQGPHSLLSPYLTLLLTFLATLSRQSSTLELILPLIPFCQLSNLLSHCPPELEIKEESRLITGPPLPEDWLIRGSEWVGRRVFERGFWKSKGSGRSSQGLVQPRIGERFSSEIDVLVNDFEEGKDESEGVVDDVEGTDLTDGPVAIGQRRWRRVIWAIGVMVKHVDGLELRDGKLEVNDELKEKMGRLSKRQKETLSPSTSLVYSPNVQEDEWDEDERESDLEENDDDPELVLLKDRRGYLESLLESKSNSSIIQTTHQLSSTKLVNLPTKPTRSTRKKNISKLRISPGHTVLIFDTNVLLSSLVSFTSLVQSRKYKCIIPLPVITELDGLAKQPTPLGKAAMEAVEYVEKNVKVNGGVKVQTTRGNYLSDLNIRTEQIIRSDHSSDLNDKSESEVGTMDDRVLDVALWQLKHWVKPHSLKIDSSGKDRREEGEGREEEISKVVLITFDRNLRLKAKSRGLEVADEREMSMILNV</sequence>
<dbReference type="PANTHER" id="PTHR15696">
    <property type="entry name" value="SMG-7 SUPPRESSOR WITH MORPHOLOGICAL EFFECT ON GENITALIA PROTEIN 7"/>
    <property type="match status" value="1"/>
</dbReference>
<feature type="region of interest" description="Disordered" evidence="1">
    <location>
        <begin position="1"/>
        <end position="259"/>
    </location>
</feature>
<feature type="compositionally biased region" description="Polar residues" evidence="1">
    <location>
        <begin position="31"/>
        <end position="42"/>
    </location>
</feature>
<dbReference type="InterPro" id="IPR011990">
    <property type="entry name" value="TPR-like_helical_dom_sf"/>
</dbReference>
<dbReference type="SMART" id="SM00670">
    <property type="entry name" value="PINc"/>
    <property type="match status" value="1"/>
</dbReference>
<feature type="compositionally biased region" description="Basic and acidic residues" evidence="1">
    <location>
        <begin position="121"/>
        <end position="160"/>
    </location>
</feature>
<dbReference type="GO" id="GO:0070034">
    <property type="term" value="F:telomerase RNA binding"/>
    <property type="evidence" value="ECO:0007669"/>
    <property type="project" value="TreeGrafter"/>
</dbReference>
<keyword evidence="4" id="KW-1185">Reference proteome</keyword>
<feature type="compositionally biased region" description="Acidic residues" evidence="1">
    <location>
        <begin position="648"/>
        <end position="657"/>
    </location>
</feature>
<evidence type="ECO:0000313" key="3">
    <source>
        <dbReference type="EMBL" id="RXK36007.1"/>
    </source>
</evidence>
<feature type="compositionally biased region" description="Polar residues" evidence="1">
    <location>
        <begin position="108"/>
        <end position="119"/>
    </location>
</feature>
<dbReference type="GO" id="GO:0005697">
    <property type="term" value="C:telomerase holoenzyme complex"/>
    <property type="evidence" value="ECO:0007669"/>
    <property type="project" value="TreeGrafter"/>
</dbReference>
<dbReference type="GO" id="GO:0004540">
    <property type="term" value="F:RNA nuclease activity"/>
    <property type="evidence" value="ECO:0007669"/>
    <property type="project" value="UniProtKB-ARBA"/>
</dbReference>
<dbReference type="InterPro" id="IPR045153">
    <property type="entry name" value="Est1/Ebs1-like"/>
</dbReference>
<gene>
    <name evidence="3" type="ORF">M231_06721</name>
</gene>
<dbReference type="InterPro" id="IPR002716">
    <property type="entry name" value="PIN_dom"/>
</dbReference>
<comment type="caution">
    <text evidence="3">The sequence shown here is derived from an EMBL/GenBank/DDBJ whole genome shotgun (WGS) entry which is preliminary data.</text>
</comment>
<dbReference type="Gene3D" id="1.25.40.10">
    <property type="entry name" value="Tetratricopeptide repeat domain"/>
    <property type="match status" value="1"/>
</dbReference>
<dbReference type="PANTHER" id="PTHR15696:SF0">
    <property type="entry name" value="TELOMERASE-BINDING PROTEIN EST1A"/>
    <property type="match status" value="1"/>
</dbReference>
<proteinExistence type="predicted"/>
<feature type="compositionally biased region" description="Basic and acidic residues" evidence="1">
    <location>
        <begin position="242"/>
        <end position="259"/>
    </location>
</feature>
<organism evidence="3 4">
    <name type="scientific">Tremella mesenterica</name>
    <name type="common">Jelly fungus</name>
    <dbReference type="NCBI Taxonomy" id="5217"/>
    <lineage>
        <taxon>Eukaryota</taxon>
        <taxon>Fungi</taxon>
        <taxon>Dikarya</taxon>
        <taxon>Basidiomycota</taxon>
        <taxon>Agaricomycotina</taxon>
        <taxon>Tremellomycetes</taxon>
        <taxon>Tremellales</taxon>
        <taxon>Tremellaceae</taxon>
        <taxon>Tremella</taxon>
    </lineage>
</organism>
<dbReference type="Proteomes" id="UP000289152">
    <property type="component" value="Unassembled WGS sequence"/>
</dbReference>
<dbReference type="GO" id="GO:0042162">
    <property type="term" value="F:telomeric DNA binding"/>
    <property type="evidence" value="ECO:0007669"/>
    <property type="project" value="TreeGrafter"/>
</dbReference>
<dbReference type="OrthoDB" id="2017974at2759"/>
<name>A0A4Q1BD12_TREME</name>
<feature type="compositionally biased region" description="Acidic residues" evidence="1">
    <location>
        <begin position="928"/>
        <end position="947"/>
    </location>
</feature>
<dbReference type="CDD" id="cd09880">
    <property type="entry name" value="PIN_Smg5-6-like"/>
    <property type="match status" value="1"/>
</dbReference>
<dbReference type="Gene3D" id="3.40.50.1010">
    <property type="entry name" value="5'-nuclease"/>
    <property type="match status" value="1"/>
</dbReference>
<accession>A0A4Q1BD12</accession>
<dbReference type="SUPFAM" id="SSF88723">
    <property type="entry name" value="PIN domain-like"/>
    <property type="match status" value="1"/>
</dbReference>
<dbReference type="EMBL" id="SDIL01000112">
    <property type="protein sequence ID" value="RXK36007.1"/>
    <property type="molecule type" value="Genomic_DNA"/>
</dbReference>
<dbReference type="GO" id="GO:0000184">
    <property type="term" value="P:nuclear-transcribed mRNA catabolic process, nonsense-mediated decay"/>
    <property type="evidence" value="ECO:0007669"/>
    <property type="project" value="TreeGrafter"/>
</dbReference>
<dbReference type="InterPro" id="IPR018834">
    <property type="entry name" value="DNA/RNA-bd_Est1-type"/>
</dbReference>
<feature type="compositionally biased region" description="Polar residues" evidence="1">
    <location>
        <begin position="914"/>
        <end position="927"/>
    </location>
</feature>
<feature type="domain" description="PIN" evidence="2">
    <location>
        <begin position="1010"/>
        <end position="1173"/>
    </location>
</feature>
<dbReference type="VEuPathDB" id="FungiDB:TREMEDRAFT_29293"/>
<feature type="compositionally biased region" description="Basic and acidic residues" evidence="1">
    <location>
        <begin position="192"/>
        <end position="206"/>
    </location>
</feature>
<dbReference type="SUPFAM" id="SSF48452">
    <property type="entry name" value="TPR-like"/>
    <property type="match status" value="1"/>
</dbReference>
<feature type="region of interest" description="Disordered" evidence="1">
    <location>
        <begin position="906"/>
        <end position="947"/>
    </location>
</feature>
<evidence type="ECO:0000259" key="2">
    <source>
        <dbReference type="SMART" id="SM00670"/>
    </source>
</evidence>
<dbReference type="AlphaFoldDB" id="A0A4Q1BD12"/>
<feature type="compositionally biased region" description="Basic and acidic residues" evidence="1">
    <location>
        <begin position="70"/>
        <end position="86"/>
    </location>
</feature>